<protein>
    <submittedName>
        <fullName evidence="3">Uncharacterized protein</fullName>
    </submittedName>
</protein>
<proteinExistence type="predicted"/>
<accession>A0A5M6DCN4</accession>
<sequence length="203" mass="21248">MSVKRVTCPYCRTSMNVAASMASVKCQHCSGVFKPGEQPATATPPGGATSAPKANSSPPLWLIGTVVAAVVLLVAAPVGYYFATANQAPAAPGADDSPAAPAAPVATTDGDPSPSDDDPETASYRVVDLPDSTRKKIYQDYQRMIDSSFGKAKRIPASGQAGTALRDMLGKTVQREITGLALIHHITEEDIYEIIKEGDAKGW</sequence>
<evidence type="ECO:0000313" key="3">
    <source>
        <dbReference type="EMBL" id="KAA5543839.1"/>
    </source>
</evidence>
<dbReference type="RefSeq" id="WP_150076591.1">
    <property type="nucleotide sequence ID" value="NZ_VWOX01000005.1"/>
</dbReference>
<keyword evidence="2" id="KW-1133">Transmembrane helix</keyword>
<feature type="transmembrane region" description="Helical" evidence="2">
    <location>
        <begin position="60"/>
        <end position="82"/>
    </location>
</feature>
<organism evidence="3 4">
    <name type="scientific">Roseiconus nitratireducens</name>
    <dbReference type="NCBI Taxonomy" id="2605748"/>
    <lineage>
        <taxon>Bacteria</taxon>
        <taxon>Pseudomonadati</taxon>
        <taxon>Planctomycetota</taxon>
        <taxon>Planctomycetia</taxon>
        <taxon>Pirellulales</taxon>
        <taxon>Pirellulaceae</taxon>
        <taxon>Roseiconus</taxon>
    </lineage>
</organism>
<name>A0A5M6DCN4_9BACT</name>
<dbReference type="Proteomes" id="UP000324479">
    <property type="component" value="Unassembled WGS sequence"/>
</dbReference>
<reference evidence="3 4" key="1">
    <citation type="submission" date="2019-08" db="EMBL/GenBank/DDBJ databases">
        <authorList>
            <person name="Dhanesh K."/>
            <person name="Kumar G."/>
            <person name="Sasikala C."/>
            <person name="Venkata Ramana C."/>
        </authorList>
    </citation>
    <scope>NUCLEOTIDE SEQUENCE [LARGE SCALE GENOMIC DNA]</scope>
    <source>
        <strain evidence="3 4">JC645</strain>
    </source>
</reference>
<comment type="caution">
    <text evidence="3">The sequence shown here is derived from an EMBL/GenBank/DDBJ whole genome shotgun (WGS) entry which is preliminary data.</text>
</comment>
<keyword evidence="2" id="KW-0472">Membrane</keyword>
<evidence type="ECO:0000256" key="1">
    <source>
        <dbReference type="SAM" id="MobiDB-lite"/>
    </source>
</evidence>
<feature type="region of interest" description="Disordered" evidence="1">
    <location>
        <begin position="91"/>
        <end position="123"/>
    </location>
</feature>
<evidence type="ECO:0000313" key="4">
    <source>
        <dbReference type="Proteomes" id="UP000324479"/>
    </source>
</evidence>
<dbReference type="EMBL" id="VWOX01000005">
    <property type="protein sequence ID" value="KAA5543839.1"/>
    <property type="molecule type" value="Genomic_DNA"/>
</dbReference>
<dbReference type="AlphaFoldDB" id="A0A5M6DCN4"/>
<keyword evidence="4" id="KW-1185">Reference proteome</keyword>
<gene>
    <name evidence="3" type="ORF">FYK55_11765</name>
</gene>
<feature type="compositionally biased region" description="Low complexity" evidence="1">
    <location>
        <begin position="91"/>
        <end position="113"/>
    </location>
</feature>
<evidence type="ECO:0000256" key="2">
    <source>
        <dbReference type="SAM" id="Phobius"/>
    </source>
</evidence>
<keyword evidence="2" id="KW-0812">Transmembrane</keyword>